<accession>A0ABD3INZ6</accession>
<evidence type="ECO:0000313" key="3">
    <source>
        <dbReference type="Proteomes" id="UP001634007"/>
    </source>
</evidence>
<dbReference type="CDD" id="cd00303">
    <property type="entry name" value="retropepsin_like"/>
    <property type="match status" value="1"/>
</dbReference>
<comment type="caution">
    <text evidence="2">The sequence shown here is derived from an EMBL/GenBank/DDBJ whole genome shotgun (WGS) entry which is preliminary data.</text>
</comment>
<evidence type="ECO:0000259" key="1">
    <source>
        <dbReference type="Pfam" id="PF00078"/>
    </source>
</evidence>
<dbReference type="Gene3D" id="2.40.70.10">
    <property type="entry name" value="Acid Proteases"/>
    <property type="match status" value="1"/>
</dbReference>
<dbReference type="InterPro" id="IPR021109">
    <property type="entry name" value="Peptidase_aspartic_dom_sf"/>
</dbReference>
<organism evidence="2 3">
    <name type="scientific">Eucalyptus globulus</name>
    <name type="common">Tasmanian blue gum</name>
    <dbReference type="NCBI Taxonomy" id="34317"/>
    <lineage>
        <taxon>Eukaryota</taxon>
        <taxon>Viridiplantae</taxon>
        <taxon>Streptophyta</taxon>
        <taxon>Embryophyta</taxon>
        <taxon>Tracheophyta</taxon>
        <taxon>Spermatophyta</taxon>
        <taxon>Magnoliopsida</taxon>
        <taxon>eudicotyledons</taxon>
        <taxon>Gunneridae</taxon>
        <taxon>Pentapetalae</taxon>
        <taxon>rosids</taxon>
        <taxon>malvids</taxon>
        <taxon>Myrtales</taxon>
        <taxon>Myrtaceae</taxon>
        <taxon>Myrtoideae</taxon>
        <taxon>Eucalypteae</taxon>
        <taxon>Eucalyptus</taxon>
    </lineage>
</organism>
<proteinExistence type="predicted"/>
<dbReference type="PANTHER" id="PTHR35046">
    <property type="entry name" value="ZINC KNUCKLE (CCHC-TYPE) FAMILY PROTEIN"/>
    <property type="match status" value="1"/>
</dbReference>
<feature type="domain" description="Reverse transcriptase" evidence="1">
    <location>
        <begin position="320"/>
        <end position="381"/>
    </location>
</feature>
<dbReference type="InterPro" id="IPR000477">
    <property type="entry name" value="RT_dom"/>
</dbReference>
<keyword evidence="3" id="KW-1185">Reference proteome</keyword>
<sequence length="382" mass="43863">MTLQEIEEINSTLQEADNEDQNISEFDWEEVVEKADDGELLIIRRALHVEVSPNKQQRENIFHTRCTINKKVCSVIIDGGSCTNVASATLVDKSMLPTTKHPQPYKLQWLNQGNELKVTKRVLISFSIAKNYRDEVVCDVIPMEACHLLLGRPWQFDINAMHDGRKNTYSFHKEQKGITLLPMSPYSIHNNQPGEGNTCKENLFSSETRVERAISKQKNVFALLMVEKNSEIERPIHPKKHCLLKEFAYVFPEDLPPGLPPIRGIEHQIDLIPGAPLPNKPAYRCNPEDTKELQRHVDELILKGYVRESMSPCSIPALFVPKKDGTYRMCVDSRAINNITIKYRYPIPRLYDMLDELYGSSVFSKIDLRSGYHQIRMQEGDE</sequence>
<dbReference type="Pfam" id="PF00078">
    <property type="entry name" value="RVT_1"/>
    <property type="match status" value="1"/>
</dbReference>
<dbReference type="Gene3D" id="3.10.10.10">
    <property type="entry name" value="HIV Type 1 Reverse Transcriptase, subunit A, domain 1"/>
    <property type="match status" value="1"/>
</dbReference>
<evidence type="ECO:0000313" key="2">
    <source>
        <dbReference type="EMBL" id="KAL3715902.1"/>
    </source>
</evidence>
<dbReference type="InterPro" id="IPR043502">
    <property type="entry name" value="DNA/RNA_pol_sf"/>
</dbReference>
<protein>
    <recommendedName>
        <fullName evidence="1">Reverse transcriptase domain-containing protein</fullName>
    </recommendedName>
</protein>
<dbReference type="AlphaFoldDB" id="A0ABD3INZ6"/>
<dbReference type="PANTHER" id="PTHR35046:SF26">
    <property type="entry name" value="RNA-DIRECTED DNA POLYMERASE"/>
    <property type="match status" value="1"/>
</dbReference>
<dbReference type="CDD" id="cd01647">
    <property type="entry name" value="RT_LTR"/>
    <property type="match status" value="1"/>
</dbReference>
<reference evidence="2 3" key="1">
    <citation type="submission" date="2024-11" db="EMBL/GenBank/DDBJ databases">
        <title>Chromosome-level genome assembly of Eucalyptus globulus Labill. provides insights into its genome evolution.</title>
        <authorList>
            <person name="Li X."/>
        </authorList>
    </citation>
    <scope>NUCLEOTIDE SEQUENCE [LARGE SCALE GENOMIC DNA]</scope>
    <source>
        <strain evidence="2">CL2024</strain>
        <tissue evidence="2">Fresh tender leaves</tissue>
    </source>
</reference>
<name>A0ABD3INZ6_EUCGL</name>
<dbReference type="EMBL" id="JBJKBG010000011">
    <property type="protein sequence ID" value="KAL3715902.1"/>
    <property type="molecule type" value="Genomic_DNA"/>
</dbReference>
<dbReference type="SUPFAM" id="SSF56672">
    <property type="entry name" value="DNA/RNA polymerases"/>
    <property type="match status" value="1"/>
</dbReference>
<gene>
    <name evidence="2" type="ORF">ACJRO7_007630</name>
</gene>
<dbReference type="Proteomes" id="UP001634007">
    <property type="component" value="Unassembled WGS sequence"/>
</dbReference>